<dbReference type="AlphaFoldDB" id="A0A921IJU4"/>
<evidence type="ECO:0000256" key="7">
    <source>
        <dbReference type="ARBA" id="ARBA00023204"/>
    </source>
</evidence>
<dbReference type="CDD" id="cd06445">
    <property type="entry name" value="ATase"/>
    <property type="match status" value="1"/>
</dbReference>
<dbReference type="Proteomes" id="UP000782880">
    <property type="component" value="Unassembled WGS sequence"/>
</dbReference>
<evidence type="ECO:0000256" key="5">
    <source>
        <dbReference type="ARBA" id="ARBA00022679"/>
    </source>
</evidence>
<protein>
    <recommendedName>
        <fullName evidence="9">Methylated-DNA--protein-cysteine methyltransferase</fullName>
        <ecNumber evidence="9">2.1.1.63</ecNumber>
    </recommendedName>
    <alternativeName>
        <fullName evidence="9">6-O-methylguanine-DNA methyltransferase</fullName>
        <shortName evidence="9">MGMT</shortName>
    </alternativeName>
    <alternativeName>
        <fullName evidence="9">O-6-methylguanine-DNA-alkyltransferase</fullName>
    </alternativeName>
</protein>
<evidence type="ECO:0000256" key="8">
    <source>
        <dbReference type="ARBA" id="ARBA00049348"/>
    </source>
</evidence>
<dbReference type="InterPro" id="IPR023546">
    <property type="entry name" value="MGMT"/>
</dbReference>
<evidence type="ECO:0000256" key="4">
    <source>
        <dbReference type="ARBA" id="ARBA00022603"/>
    </source>
</evidence>
<feature type="domain" description="Methylated-DNA-[protein]-cysteine S-methyltransferase DNA binding" evidence="10">
    <location>
        <begin position="80"/>
        <end position="164"/>
    </location>
</feature>
<feature type="active site" description="Nucleophile; methyl group acceptor" evidence="9">
    <location>
        <position position="135"/>
    </location>
</feature>
<dbReference type="Gene3D" id="3.30.160.70">
    <property type="entry name" value="Methylated DNA-protein cysteine methyltransferase domain"/>
    <property type="match status" value="1"/>
</dbReference>
<dbReference type="PANTHER" id="PTHR10815">
    <property type="entry name" value="METHYLATED-DNA--PROTEIN-CYSTEINE METHYLTRANSFERASE"/>
    <property type="match status" value="1"/>
</dbReference>
<organism evidence="12 13">
    <name type="scientific">Subdoligranulum variabile</name>
    <dbReference type="NCBI Taxonomy" id="214851"/>
    <lineage>
        <taxon>Bacteria</taxon>
        <taxon>Bacillati</taxon>
        <taxon>Bacillota</taxon>
        <taxon>Clostridia</taxon>
        <taxon>Eubacteriales</taxon>
        <taxon>Oscillospiraceae</taxon>
        <taxon>Subdoligranulum</taxon>
    </lineage>
</organism>
<dbReference type="Pfam" id="PF01035">
    <property type="entry name" value="DNA_binding_1"/>
    <property type="match status" value="1"/>
</dbReference>
<proteinExistence type="inferred from homology"/>
<dbReference type="InterPro" id="IPR001497">
    <property type="entry name" value="MethylDNA_cys_MeTrfase_AS"/>
</dbReference>
<dbReference type="NCBIfam" id="TIGR00589">
    <property type="entry name" value="ogt"/>
    <property type="match status" value="1"/>
</dbReference>
<keyword evidence="3 9" id="KW-0963">Cytoplasm</keyword>
<reference evidence="12" key="1">
    <citation type="journal article" date="2021" name="PeerJ">
        <title>Extensive microbial diversity within the chicken gut microbiome revealed by metagenomics and culture.</title>
        <authorList>
            <person name="Gilroy R."/>
            <person name="Ravi A."/>
            <person name="Getino M."/>
            <person name="Pursley I."/>
            <person name="Horton D.L."/>
            <person name="Alikhan N.F."/>
            <person name="Baker D."/>
            <person name="Gharbi K."/>
            <person name="Hall N."/>
            <person name="Watson M."/>
            <person name="Adriaenssens E.M."/>
            <person name="Foster-Nyarko E."/>
            <person name="Jarju S."/>
            <person name="Secka A."/>
            <person name="Antonio M."/>
            <person name="Oren A."/>
            <person name="Chaudhuri R.R."/>
            <person name="La Ragione R."/>
            <person name="Hildebrand F."/>
            <person name="Pallen M.J."/>
        </authorList>
    </citation>
    <scope>NUCLEOTIDE SEQUENCE</scope>
    <source>
        <strain evidence="12">ChiBcec21-2208</strain>
    </source>
</reference>
<name>A0A921IJU4_9FIRM</name>
<comment type="function">
    <text evidence="9">Involved in the cellular defense against the biological effects of O6-methylguanine (O6-MeG) and O4-methylthymine (O4-MeT) in DNA. Repairs the methylated nucleobase in DNA by stoichiometrically transferring the methyl group to a cysteine residue in the enzyme. This is a suicide reaction: the enzyme is irreversibly inactivated.</text>
</comment>
<dbReference type="PANTHER" id="PTHR10815:SF5">
    <property type="entry name" value="METHYLATED-DNA--PROTEIN-CYSTEINE METHYLTRANSFERASE"/>
    <property type="match status" value="1"/>
</dbReference>
<accession>A0A921IJU4</accession>
<dbReference type="SUPFAM" id="SSF53155">
    <property type="entry name" value="Methylated DNA-protein cysteine methyltransferase domain"/>
    <property type="match status" value="1"/>
</dbReference>
<evidence type="ECO:0000256" key="9">
    <source>
        <dbReference type="HAMAP-Rule" id="MF_00772"/>
    </source>
</evidence>
<evidence type="ECO:0000256" key="3">
    <source>
        <dbReference type="ARBA" id="ARBA00022490"/>
    </source>
</evidence>
<comment type="similarity">
    <text evidence="2 9">Belongs to the MGMT family.</text>
</comment>
<dbReference type="HAMAP" id="MF_00772">
    <property type="entry name" value="OGT"/>
    <property type="match status" value="1"/>
</dbReference>
<dbReference type="EC" id="2.1.1.63" evidence="9"/>
<dbReference type="GO" id="GO:0006307">
    <property type="term" value="P:DNA alkylation repair"/>
    <property type="evidence" value="ECO:0007669"/>
    <property type="project" value="UniProtKB-UniRule"/>
</dbReference>
<evidence type="ECO:0000256" key="2">
    <source>
        <dbReference type="ARBA" id="ARBA00008711"/>
    </source>
</evidence>
<keyword evidence="7 9" id="KW-0234">DNA repair</keyword>
<dbReference type="InterPro" id="IPR036631">
    <property type="entry name" value="MGMT_N_sf"/>
</dbReference>
<sequence>MALFFTRYASPPGEILLIATEDALTNLWLPGQKVDDKRLAQAERHDRAPVLVQACDWLDRYFCGRKPKPQELPLAPQGSEFRRQVWRRLCQIPYGRLETYGTIAREIASENGGAMSAQAIGGAVGHNPISLIIPCHRVVGSHGNLVGYAGGVELKRKLLKYEGVDIEKLSDPKPRTGPGARNRA</sequence>
<comment type="caution">
    <text evidence="12">The sequence shown here is derived from an EMBL/GenBank/DDBJ whole genome shotgun (WGS) entry which is preliminary data.</text>
</comment>
<dbReference type="GO" id="GO:0005737">
    <property type="term" value="C:cytoplasm"/>
    <property type="evidence" value="ECO:0007669"/>
    <property type="project" value="UniProtKB-SubCell"/>
</dbReference>
<dbReference type="PROSITE" id="PS00374">
    <property type="entry name" value="MGMT"/>
    <property type="match status" value="1"/>
</dbReference>
<dbReference type="InterPro" id="IPR036388">
    <property type="entry name" value="WH-like_DNA-bd_sf"/>
</dbReference>
<dbReference type="InterPro" id="IPR008332">
    <property type="entry name" value="MethylG_MeTrfase_N"/>
</dbReference>
<dbReference type="EMBL" id="DYVE01000128">
    <property type="protein sequence ID" value="HJG27993.1"/>
    <property type="molecule type" value="Genomic_DNA"/>
</dbReference>
<feature type="domain" description="Methylguanine DNA methyltransferase ribonuclease-like" evidence="11">
    <location>
        <begin position="5"/>
        <end position="75"/>
    </location>
</feature>
<keyword evidence="5 9" id="KW-0808">Transferase</keyword>
<dbReference type="SUPFAM" id="SSF46767">
    <property type="entry name" value="Methylated DNA-protein cysteine methyltransferase, C-terminal domain"/>
    <property type="match status" value="1"/>
</dbReference>
<evidence type="ECO:0000256" key="6">
    <source>
        <dbReference type="ARBA" id="ARBA00022763"/>
    </source>
</evidence>
<dbReference type="FunFam" id="1.10.10.10:FF:000214">
    <property type="entry name" value="Methylated-DNA--protein-cysteine methyltransferase"/>
    <property type="match status" value="1"/>
</dbReference>
<dbReference type="InterPro" id="IPR036217">
    <property type="entry name" value="MethylDNA_cys_MeTrfase_DNAb"/>
</dbReference>
<dbReference type="GO" id="GO:0032259">
    <property type="term" value="P:methylation"/>
    <property type="evidence" value="ECO:0007669"/>
    <property type="project" value="UniProtKB-KW"/>
</dbReference>
<evidence type="ECO:0000259" key="10">
    <source>
        <dbReference type="Pfam" id="PF01035"/>
    </source>
</evidence>
<evidence type="ECO:0000313" key="12">
    <source>
        <dbReference type="EMBL" id="HJG27993.1"/>
    </source>
</evidence>
<keyword evidence="6 9" id="KW-0227">DNA damage</keyword>
<evidence type="ECO:0000256" key="1">
    <source>
        <dbReference type="ARBA" id="ARBA00001286"/>
    </source>
</evidence>
<evidence type="ECO:0000313" key="13">
    <source>
        <dbReference type="Proteomes" id="UP000782880"/>
    </source>
</evidence>
<dbReference type="Pfam" id="PF02870">
    <property type="entry name" value="Methyltransf_1N"/>
    <property type="match status" value="1"/>
</dbReference>
<comment type="catalytic activity">
    <reaction evidence="8 9">
        <text>a 6-O-methyl-2'-deoxyguanosine in DNA + L-cysteinyl-[protein] = S-methyl-L-cysteinyl-[protein] + a 2'-deoxyguanosine in DNA</text>
        <dbReference type="Rhea" id="RHEA:24000"/>
        <dbReference type="Rhea" id="RHEA-COMP:10131"/>
        <dbReference type="Rhea" id="RHEA-COMP:10132"/>
        <dbReference type="Rhea" id="RHEA-COMP:11367"/>
        <dbReference type="Rhea" id="RHEA-COMP:11368"/>
        <dbReference type="ChEBI" id="CHEBI:29950"/>
        <dbReference type="ChEBI" id="CHEBI:82612"/>
        <dbReference type="ChEBI" id="CHEBI:85445"/>
        <dbReference type="ChEBI" id="CHEBI:85448"/>
        <dbReference type="EC" id="2.1.1.63"/>
    </reaction>
</comment>
<keyword evidence="4 9" id="KW-0489">Methyltransferase</keyword>
<dbReference type="InterPro" id="IPR014048">
    <property type="entry name" value="MethylDNA_cys_MeTrfase_DNA-bd"/>
</dbReference>
<gene>
    <name evidence="12" type="ORF">K8V20_05015</name>
</gene>
<evidence type="ECO:0000259" key="11">
    <source>
        <dbReference type="Pfam" id="PF02870"/>
    </source>
</evidence>
<dbReference type="Gene3D" id="1.10.10.10">
    <property type="entry name" value="Winged helix-like DNA-binding domain superfamily/Winged helix DNA-binding domain"/>
    <property type="match status" value="1"/>
</dbReference>
<dbReference type="GO" id="GO:0003908">
    <property type="term" value="F:methylated-DNA-[protein]-cysteine S-methyltransferase activity"/>
    <property type="evidence" value="ECO:0007669"/>
    <property type="project" value="UniProtKB-UniRule"/>
</dbReference>
<reference evidence="12" key="2">
    <citation type="submission" date="2021-09" db="EMBL/GenBank/DDBJ databases">
        <authorList>
            <person name="Gilroy R."/>
        </authorList>
    </citation>
    <scope>NUCLEOTIDE SEQUENCE</scope>
    <source>
        <strain evidence="12">ChiBcec21-2208</strain>
    </source>
</reference>
<comment type="catalytic activity">
    <reaction evidence="1 9">
        <text>a 4-O-methyl-thymidine in DNA + L-cysteinyl-[protein] = a thymidine in DNA + S-methyl-L-cysteinyl-[protein]</text>
        <dbReference type="Rhea" id="RHEA:53428"/>
        <dbReference type="Rhea" id="RHEA-COMP:10131"/>
        <dbReference type="Rhea" id="RHEA-COMP:10132"/>
        <dbReference type="Rhea" id="RHEA-COMP:13555"/>
        <dbReference type="Rhea" id="RHEA-COMP:13556"/>
        <dbReference type="ChEBI" id="CHEBI:29950"/>
        <dbReference type="ChEBI" id="CHEBI:82612"/>
        <dbReference type="ChEBI" id="CHEBI:137386"/>
        <dbReference type="ChEBI" id="CHEBI:137387"/>
        <dbReference type="EC" id="2.1.1.63"/>
    </reaction>
</comment>
<comment type="miscellaneous">
    <text evidence="9">This enzyme catalyzes only one turnover and therefore is not strictly catalytic. According to one definition, an enzyme is a biocatalyst that acts repeatedly and over many reaction cycles.</text>
</comment>
<comment type="subcellular location">
    <subcellularLocation>
        <location evidence="9">Cytoplasm</location>
    </subcellularLocation>
</comment>